<dbReference type="InterPro" id="IPR013083">
    <property type="entry name" value="Znf_RING/FYVE/PHD"/>
</dbReference>
<comment type="caution">
    <text evidence="3">The sequence shown here is derived from an EMBL/GenBank/DDBJ whole genome shotgun (WGS) entry which is preliminary data.</text>
</comment>
<dbReference type="Pfam" id="PF04564">
    <property type="entry name" value="U-box"/>
    <property type="match status" value="1"/>
</dbReference>
<dbReference type="Gene3D" id="3.30.40.10">
    <property type="entry name" value="Zinc/RING finger domain, C3HC4 (zinc finger)"/>
    <property type="match status" value="1"/>
</dbReference>
<feature type="domain" description="U-box" evidence="2">
    <location>
        <begin position="126"/>
        <end position="185"/>
    </location>
</feature>
<keyword evidence="1" id="KW-0812">Transmembrane</keyword>
<proteinExistence type="predicted"/>
<evidence type="ECO:0000313" key="4">
    <source>
        <dbReference type="Proteomes" id="UP000254720"/>
    </source>
</evidence>
<dbReference type="AlphaFoldDB" id="A0A370FYT0"/>
<evidence type="ECO:0000313" key="3">
    <source>
        <dbReference type="EMBL" id="RDI36648.1"/>
    </source>
</evidence>
<dbReference type="GO" id="GO:0004842">
    <property type="term" value="F:ubiquitin-protein transferase activity"/>
    <property type="evidence" value="ECO:0007669"/>
    <property type="project" value="InterPro"/>
</dbReference>
<keyword evidence="4" id="KW-1185">Reference proteome</keyword>
<sequence>MKLTPIHFLSAKEVRDFMERIIKDQIIKVTEVNGIVKIDQSQIVKLESHLLVSNAGHTYLLEDVMEASDIYEEIYFPQTNRELVHIRDLQLNRNLCSLLIHNKPLAEALCRTNLSKKLLNTQIPQCAIGRSVPTRPVLTPAGNNFEAYAIIRWLMMNSHDPINQLPLSISDLIPNKALLQLILVNLKQMIEAESILKRRKRFEDAEIFRNTIKEYKSKFESIQDIRNAIIKELNQPNFMYAINPQQSMTNLKNLKNIFKWVDHHSNFIDNGIKVAIHLLFFMSILTVLVPLTVTGSYQGFNRRVAVDRLQPLLTLLAPVLAVENDVELMMSFTLCLASYFMFQNALSPLINHEYAKFPLMNIKYAIKNKKIMDMCIAEEQEIAKIINKITKWEDFFSKKNEQVVTTSYGALTLFNNNRIREHFIADEENKVDTEVKKSLAWNSCISSDLI</sequence>
<dbReference type="GO" id="GO:0016567">
    <property type="term" value="P:protein ubiquitination"/>
    <property type="evidence" value="ECO:0007669"/>
    <property type="project" value="InterPro"/>
</dbReference>
<protein>
    <submittedName>
        <fullName evidence="3">U-box domain-containing protein</fullName>
    </submittedName>
</protein>
<dbReference type="InterPro" id="IPR003613">
    <property type="entry name" value="Ubox_domain"/>
</dbReference>
<evidence type="ECO:0000256" key="1">
    <source>
        <dbReference type="SAM" id="Phobius"/>
    </source>
</evidence>
<dbReference type="RefSeq" id="WP_170131897.1">
    <property type="nucleotide sequence ID" value="NZ_LR699114.1"/>
</dbReference>
<dbReference type="Proteomes" id="UP000254720">
    <property type="component" value="Unassembled WGS sequence"/>
</dbReference>
<organism evidence="3 4">
    <name type="scientific">Aquicella lusitana</name>
    <dbReference type="NCBI Taxonomy" id="254246"/>
    <lineage>
        <taxon>Bacteria</taxon>
        <taxon>Pseudomonadati</taxon>
        <taxon>Pseudomonadota</taxon>
        <taxon>Gammaproteobacteria</taxon>
        <taxon>Legionellales</taxon>
        <taxon>Coxiellaceae</taxon>
        <taxon>Aquicella</taxon>
    </lineage>
</organism>
<keyword evidence="1" id="KW-1133">Transmembrane helix</keyword>
<dbReference type="SUPFAM" id="SSF57850">
    <property type="entry name" value="RING/U-box"/>
    <property type="match status" value="1"/>
</dbReference>
<dbReference type="EMBL" id="QQAX01000053">
    <property type="protein sequence ID" value="RDI36648.1"/>
    <property type="molecule type" value="Genomic_DNA"/>
</dbReference>
<accession>A0A370FYT0</accession>
<reference evidence="3 4" key="1">
    <citation type="submission" date="2018-07" db="EMBL/GenBank/DDBJ databases">
        <title>Genomic Encyclopedia of Type Strains, Phase IV (KMG-IV): sequencing the most valuable type-strain genomes for metagenomic binning, comparative biology and taxonomic classification.</title>
        <authorList>
            <person name="Goeker M."/>
        </authorList>
    </citation>
    <scope>NUCLEOTIDE SEQUENCE [LARGE SCALE GENOMIC DNA]</scope>
    <source>
        <strain evidence="3 4">DSM 16500</strain>
    </source>
</reference>
<feature type="transmembrane region" description="Helical" evidence="1">
    <location>
        <begin position="274"/>
        <end position="293"/>
    </location>
</feature>
<gene>
    <name evidence="3" type="ORF">C8D86_1535</name>
</gene>
<dbReference type="SMART" id="SM00504">
    <property type="entry name" value="Ubox"/>
    <property type="match status" value="1"/>
</dbReference>
<keyword evidence="1" id="KW-0472">Membrane</keyword>
<evidence type="ECO:0000259" key="2">
    <source>
        <dbReference type="SMART" id="SM00504"/>
    </source>
</evidence>
<name>A0A370FYT0_9COXI</name>